<dbReference type="AlphaFoldDB" id="A0A427A5X4"/>
<gene>
    <name evidence="1" type="ORF">B296_00017094</name>
</gene>
<comment type="caution">
    <text evidence="1">The sequence shown here is derived from an EMBL/GenBank/DDBJ whole genome shotgun (WGS) entry which is preliminary data.</text>
</comment>
<reference evidence="1 2" key="1">
    <citation type="journal article" date="2014" name="Agronomy (Basel)">
        <title>A Draft Genome Sequence for Ensete ventricosum, the Drought-Tolerant Tree Against Hunger.</title>
        <authorList>
            <person name="Harrison J."/>
            <person name="Moore K.A."/>
            <person name="Paszkiewicz K."/>
            <person name="Jones T."/>
            <person name="Grant M."/>
            <person name="Ambacheew D."/>
            <person name="Muzemil S."/>
            <person name="Studholme D.J."/>
        </authorList>
    </citation>
    <scope>NUCLEOTIDE SEQUENCE [LARGE SCALE GENOMIC DNA]</scope>
</reference>
<sequence>MEAADLVPFLDADRVSAPRFLSSSGMRSYRGLLLFRRWGKVQESDRETAGHVFAAATVRMSPDDGGC</sequence>
<proteinExistence type="predicted"/>
<dbReference type="EMBL" id="AMZH03003641">
    <property type="protein sequence ID" value="RRT71659.1"/>
    <property type="molecule type" value="Genomic_DNA"/>
</dbReference>
<accession>A0A427A5X4</accession>
<name>A0A427A5X4_ENSVE</name>
<dbReference type="Proteomes" id="UP000287651">
    <property type="component" value="Unassembled WGS sequence"/>
</dbReference>
<organism evidence="1 2">
    <name type="scientific">Ensete ventricosum</name>
    <name type="common">Abyssinian banana</name>
    <name type="synonym">Musa ensete</name>
    <dbReference type="NCBI Taxonomy" id="4639"/>
    <lineage>
        <taxon>Eukaryota</taxon>
        <taxon>Viridiplantae</taxon>
        <taxon>Streptophyta</taxon>
        <taxon>Embryophyta</taxon>
        <taxon>Tracheophyta</taxon>
        <taxon>Spermatophyta</taxon>
        <taxon>Magnoliopsida</taxon>
        <taxon>Liliopsida</taxon>
        <taxon>Zingiberales</taxon>
        <taxon>Musaceae</taxon>
        <taxon>Ensete</taxon>
    </lineage>
</organism>
<evidence type="ECO:0000313" key="2">
    <source>
        <dbReference type="Proteomes" id="UP000287651"/>
    </source>
</evidence>
<protein>
    <submittedName>
        <fullName evidence="1">Uncharacterized protein</fullName>
    </submittedName>
</protein>
<evidence type="ECO:0000313" key="1">
    <source>
        <dbReference type="EMBL" id="RRT71659.1"/>
    </source>
</evidence>